<keyword evidence="3" id="KW-1185">Reference proteome</keyword>
<gene>
    <name evidence="2" type="ORF">HPP92_002915</name>
</gene>
<feature type="compositionally biased region" description="Low complexity" evidence="1">
    <location>
        <begin position="61"/>
        <end position="71"/>
    </location>
</feature>
<protein>
    <submittedName>
        <fullName evidence="2">Uncharacterized protein</fullName>
    </submittedName>
</protein>
<evidence type="ECO:0000313" key="2">
    <source>
        <dbReference type="EMBL" id="KAG0498224.1"/>
    </source>
</evidence>
<reference evidence="2 3" key="1">
    <citation type="journal article" date="2020" name="Nat. Food">
        <title>A phased Vanilla planifolia genome enables genetic improvement of flavour and production.</title>
        <authorList>
            <person name="Hasing T."/>
            <person name="Tang H."/>
            <person name="Brym M."/>
            <person name="Khazi F."/>
            <person name="Huang T."/>
            <person name="Chambers A.H."/>
        </authorList>
    </citation>
    <scope>NUCLEOTIDE SEQUENCE [LARGE SCALE GENOMIC DNA]</scope>
    <source>
        <tissue evidence="2">Leaf</tissue>
    </source>
</reference>
<dbReference type="EMBL" id="JADCNL010000001">
    <property type="protein sequence ID" value="KAG0498224.1"/>
    <property type="molecule type" value="Genomic_DNA"/>
</dbReference>
<evidence type="ECO:0000313" key="3">
    <source>
        <dbReference type="Proteomes" id="UP000636800"/>
    </source>
</evidence>
<feature type="compositionally biased region" description="Acidic residues" evidence="1">
    <location>
        <begin position="73"/>
        <end position="89"/>
    </location>
</feature>
<dbReference type="AlphaFoldDB" id="A0A835RZ10"/>
<dbReference type="Proteomes" id="UP000636800">
    <property type="component" value="Chromosome 1"/>
</dbReference>
<accession>A0A835RZ10</accession>
<feature type="compositionally biased region" description="Acidic residues" evidence="1">
    <location>
        <begin position="98"/>
        <end position="122"/>
    </location>
</feature>
<sequence length="122" mass="13426">MLRNVVKASSTVLRRFSTSTVLTLLPAPKSIGIPILHRNVFLAPQLRDAPVFLPVALGQARGYARGGRAPAPSEDDDDDEDEEDLSDGDVDPRGMDYQEGDFDEPGSEITDDDKLDDEYDFD</sequence>
<evidence type="ECO:0000256" key="1">
    <source>
        <dbReference type="SAM" id="MobiDB-lite"/>
    </source>
</evidence>
<organism evidence="2 3">
    <name type="scientific">Vanilla planifolia</name>
    <name type="common">Vanilla</name>
    <dbReference type="NCBI Taxonomy" id="51239"/>
    <lineage>
        <taxon>Eukaryota</taxon>
        <taxon>Viridiplantae</taxon>
        <taxon>Streptophyta</taxon>
        <taxon>Embryophyta</taxon>
        <taxon>Tracheophyta</taxon>
        <taxon>Spermatophyta</taxon>
        <taxon>Magnoliopsida</taxon>
        <taxon>Liliopsida</taxon>
        <taxon>Asparagales</taxon>
        <taxon>Orchidaceae</taxon>
        <taxon>Vanilloideae</taxon>
        <taxon>Vanilleae</taxon>
        <taxon>Vanilla</taxon>
    </lineage>
</organism>
<proteinExistence type="predicted"/>
<comment type="caution">
    <text evidence="2">The sequence shown here is derived from an EMBL/GenBank/DDBJ whole genome shotgun (WGS) entry which is preliminary data.</text>
</comment>
<name>A0A835RZ10_VANPL</name>
<feature type="region of interest" description="Disordered" evidence="1">
    <location>
        <begin position="61"/>
        <end position="122"/>
    </location>
</feature>